<sequence length="144" mass="16198">MSFDFKISDGDLSIGQDGDLKKVENTEKLIQDILKIVITPMGSNQFYPWYGSRVSKSLIGQVFDFEFLSTVASSQLQNALENLQRLQQEQARQQSVTPFEQLAALKGVRVERNQVDPRYFLVVISAVTRALTEANTSLTIKPTL</sequence>
<dbReference type="AlphaFoldDB" id="A0A0F9ST25"/>
<keyword evidence="1" id="KW-0175">Coiled coil</keyword>
<proteinExistence type="predicted"/>
<name>A0A0F9ST25_9ZZZZ</name>
<dbReference type="Gene3D" id="3.10.450.40">
    <property type="match status" value="1"/>
</dbReference>
<accession>A0A0F9ST25</accession>
<dbReference type="SUPFAM" id="SSF160719">
    <property type="entry name" value="gpW/gp25-like"/>
    <property type="match status" value="1"/>
</dbReference>
<feature type="coiled-coil region" evidence="1">
    <location>
        <begin position="69"/>
        <end position="96"/>
    </location>
</feature>
<reference evidence="2" key="1">
    <citation type="journal article" date="2015" name="Nature">
        <title>Complex archaea that bridge the gap between prokaryotes and eukaryotes.</title>
        <authorList>
            <person name="Spang A."/>
            <person name="Saw J.H."/>
            <person name="Jorgensen S.L."/>
            <person name="Zaremba-Niedzwiedzka K."/>
            <person name="Martijn J."/>
            <person name="Lind A.E."/>
            <person name="van Eijk R."/>
            <person name="Schleper C."/>
            <person name="Guy L."/>
            <person name="Ettema T.J."/>
        </authorList>
    </citation>
    <scope>NUCLEOTIDE SEQUENCE</scope>
</reference>
<gene>
    <name evidence="2" type="ORF">LCGC14_0413570</name>
</gene>
<protein>
    <submittedName>
        <fullName evidence="2">Uncharacterized protein</fullName>
    </submittedName>
</protein>
<dbReference type="EMBL" id="LAZR01000368">
    <property type="protein sequence ID" value="KKN72145.1"/>
    <property type="molecule type" value="Genomic_DNA"/>
</dbReference>
<comment type="caution">
    <text evidence="2">The sequence shown here is derived from an EMBL/GenBank/DDBJ whole genome shotgun (WGS) entry which is preliminary data.</text>
</comment>
<evidence type="ECO:0000313" key="2">
    <source>
        <dbReference type="EMBL" id="KKN72145.1"/>
    </source>
</evidence>
<evidence type="ECO:0000256" key="1">
    <source>
        <dbReference type="SAM" id="Coils"/>
    </source>
</evidence>
<organism evidence="2">
    <name type="scientific">marine sediment metagenome</name>
    <dbReference type="NCBI Taxonomy" id="412755"/>
    <lineage>
        <taxon>unclassified sequences</taxon>
        <taxon>metagenomes</taxon>
        <taxon>ecological metagenomes</taxon>
    </lineage>
</organism>